<dbReference type="SMART" id="SM00028">
    <property type="entry name" value="TPR"/>
    <property type="match status" value="3"/>
</dbReference>
<dbReference type="Gene3D" id="1.25.40.10">
    <property type="entry name" value="Tetratricopeptide repeat domain"/>
    <property type="match status" value="1"/>
</dbReference>
<accession>A0AAD7IL32</accession>
<dbReference type="GO" id="GO:0006620">
    <property type="term" value="P:post-translational protein targeting to endoplasmic reticulum membrane"/>
    <property type="evidence" value="ECO:0007669"/>
    <property type="project" value="TreeGrafter"/>
</dbReference>
<keyword evidence="5" id="KW-1185">Reference proteome</keyword>
<dbReference type="GO" id="GO:0060090">
    <property type="term" value="F:molecular adaptor activity"/>
    <property type="evidence" value="ECO:0007669"/>
    <property type="project" value="TreeGrafter"/>
</dbReference>
<reference evidence="4" key="1">
    <citation type="submission" date="2023-03" db="EMBL/GenBank/DDBJ databases">
        <title>Massive genome expansion in bonnet fungi (Mycena s.s.) driven by repeated elements and novel gene families across ecological guilds.</title>
        <authorList>
            <consortium name="Lawrence Berkeley National Laboratory"/>
            <person name="Harder C.B."/>
            <person name="Miyauchi S."/>
            <person name="Viragh M."/>
            <person name="Kuo A."/>
            <person name="Thoen E."/>
            <person name="Andreopoulos B."/>
            <person name="Lu D."/>
            <person name="Skrede I."/>
            <person name="Drula E."/>
            <person name="Henrissat B."/>
            <person name="Morin E."/>
            <person name="Kohler A."/>
            <person name="Barry K."/>
            <person name="LaButti K."/>
            <person name="Morin E."/>
            <person name="Salamov A."/>
            <person name="Lipzen A."/>
            <person name="Mereny Z."/>
            <person name="Hegedus B."/>
            <person name="Baldrian P."/>
            <person name="Stursova M."/>
            <person name="Weitz H."/>
            <person name="Taylor A."/>
            <person name="Grigoriev I.V."/>
            <person name="Nagy L.G."/>
            <person name="Martin F."/>
            <person name="Kauserud H."/>
        </authorList>
    </citation>
    <scope>NUCLEOTIDE SEQUENCE</scope>
    <source>
        <strain evidence="4">CBHHK182m</strain>
    </source>
</reference>
<dbReference type="InterPro" id="IPR011990">
    <property type="entry name" value="TPR-like_helical_dom_sf"/>
</dbReference>
<name>A0AAD7IL32_9AGAR</name>
<evidence type="ECO:0008006" key="6">
    <source>
        <dbReference type="Google" id="ProtNLM"/>
    </source>
</evidence>
<gene>
    <name evidence="4" type="ORF">B0H16DRAFT_1557739</name>
</gene>
<dbReference type="Pfam" id="PF13424">
    <property type="entry name" value="TPR_12"/>
    <property type="match status" value="1"/>
</dbReference>
<sequence length="536" mass="59928">MTVSGDLKSLGNAFFVAKDYLEAEKHYTRAIEASKESDGPKESAVLYANRAACLLCLKRYMDAERDATKATKLDPTYAKGFARLATAQDCLGSYTMSVQNWQQALAALPQTNLGPAEQKQKAQYEAGLMATSGTLVKLGLGRFGGLRDEARLPWDRAAVIVPRLRIQRLTNSTPVFSSAWVIHHAYQEFMNGVGRATQLQINPVVGHHAGALDGISDITNGVLRDRRVMQCPTDEFIAKCNDQLRWEASVTQAWDYDRPELVIQAALVRQSEQGWQAVRRALSITVRGWILRAVIEAGVNQRHDIAVTLYKNCLDVLYSLRATWISATSRDRGVIFENSFIFGIRRIYLDALVTSEPTPDLLELLQEQSDVLIRDLDEAHPHSPAPREESADPGFFSSFYMYPRGQALAAKGFYYKNIATRTGSDPNVCFRKSALEYLKSVEFFPEDDEQHPWFLNEALESMLNAGSFPLREILDVMKRIGVSAPKAKEIWEYSSLGACVWGTFHDVAQQEARLRLLVEEGKLSIEACVGHGVLQL</sequence>
<dbReference type="PANTHER" id="PTHR45831">
    <property type="entry name" value="LD24721P"/>
    <property type="match status" value="1"/>
</dbReference>
<organism evidence="4 5">
    <name type="scientific">Mycena metata</name>
    <dbReference type="NCBI Taxonomy" id="1033252"/>
    <lineage>
        <taxon>Eukaryota</taxon>
        <taxon>Fungi</taxon>
        <taxon>Dikarya</taxon>
        <taxon>Basidiomycota</taxon>
        <taxon>Agaricomycotina</taxon>
        <taxon>Agaricomycetes</taxon>
        <taxon>Agaricomycetidae</taxon>
        <taxon>Agaricales</taxon>
        <taxon>Marasmiineae</taxon>
        <taxon>Mycenaceae</taxon>
        <taxon>Mycena</taxon>
    </lineage>
</organism>
<evidence type="ECO:0000313" key="5">
    <source>
        <dbReference type="Proteomes" id="UP001215598"/>
    </source>
</evidence>
<dbReference type="PROSITE" id="PS50005">
    <property type="entry name" value="TPR"/>
    <property type="match status" value="1"/>
</dbReference>
<dbReference type="InterPro" id="IPR019734">
    <property type="entry name" value="TPR_rpt"/>
</dbReference>
<comment type="caution">
    <text evidence="4">The sequence shown here is derived from an EMBL/GenBank/DDBJ whole genome shotgun (WGS) entry which is preliminary data.</text>
</comment>
<keyword evidence="2 3" id="KW-0802">TPR repeat</keyword>
<dbReference type="GO" id="GO:0016020">
    <property type="term" value="C:membrane"/>
    <property type="evidence" value="ECO:0007669"/>
    <property type="project" value="TreeGrafter"/>
</dbReference>
<proteinExistence type="predicted"/>
<dbReference type="GO" id="GO:0072380">
    <property type="term" value="C:TRC complex"/>
    <property type="evidence" value="ECO:0007669"/>
    <property type="project" value="TreeGrafter"/>
</dbReference>
<evidence type="ECO:0000256" key="2">
    <source>
        <dbReference type="ARBA" id="ARBA00022803"/>
    </source>
</evidence>
<evidence type="ECO:0000256" key="3">
    <source>
        <dbReference type="PROSITE-ProRule" id="PRU00339"/>
    </source>
</evidence>
<feature type="repeat" description="TPR" evidence="3">
    <location>
        <begin position="4"/>
        <end position="37"/>
    </location>
</feature>
<protein>
    <recommendedName>
        <fullName evidence="6">TPR-like protein</fullName>
    </recommendedName>
</protein>
<dbReference type="EMBL" id="JARKIB010000082">
    <property type="protein sequence ID" value="KAJ7745656.1"/>
    <property type="molecule type" value="Genomic_DNA"/>
</dbReference>
<dbReference type="SUPFAM" id="SSF48452">
    <property type="entry name" value="TPR-like"/>
    <property type="match status" value="1"/>
</dbReference>
<evidence type="ECO:0000256" key="1">
    <source>
        <dbReference type="ARBA" id="ARBA00022737"/>
    </source>
</evidence>
<dbReference type="Proteomes" id="UP001215598">
    <property type="component" value="Unassembled WGS sequence"/>
</dbReference>
<dbReference type="PANTHER" id="PTHR45831:SF4">
    <property type="match status" value="1"/>
</dbReference>
<dbReference type="AlphaFoldDB" id="A0AAD7IL32"/>
<keyword evidence="1" id="KW-0677">Repeat</keyword>
<dbReference type="InterPro" id="IPR047150">
    <property type="entry name" value="SGT"/>
</dbReference>
<evidence type="ECO:0000313" key="4">
    <source>
        <dbReference type="EMBL" id="KAJ7745656.1"/>
    </source>
</evidence>